<evidence type="ECO:0000256" key="1">
    <source>
        <dbReference type="SAM" id="MobiDB-lite"/>
    </source>
</evidence>
<evidence type="ECO:0000313" key="3">
    <source>
        <dbReference type="Proteomes" id="UP000197446"/>
    </source>
</evidence>
<name>A0A254NA14_9BURK</name>
<keyword evidence="3" id="KW-1185">Reference proteome</keyword>
<dbReference type="EMBL" id="NISI01000002">
    <property type="protein sequence ID" value="OWR04815.1"/>
    <property type="molecule type" value="Genomic_DNA"/>
</dbReference>
<feature type="compositionally biased region" description="Low complexity" evidence="1">
    <location>
        <begin position="65"/>
        <end position="81"/>
    </location>
</feature>
<proteinExistence type="predicted"/>
<sequence length="218" mass="22905">MKPRLDSHRSTHWGPSPWTLALVLAGVAAGLAWWWPAAEPAPAVAAIATPVAALPLPEAAPAVSPTKAETAAAPASAASAPRQIPRLRDPNGDLTPDLADYVNPGERPTMSEVIQRLHAAGVRTGLGAFQPPGTRPPMVGLAVPEDFPLPAGYVRHYQATDDGQRIEPMLMFSPDVQTIVVNGRRVAVPADRIVTPELAPAGLTVRRIVVPAPVDGPR</sequence>
<gene>
    <name evidence="2" type="ORF">CDO81_09595</name>
</gene>
<evidence type="ECO:0000313" key="2">
    <source>
        <dbReference type="EMBL" id="OWR04815.1"/>
    </source>
</evidence>
<dbReference type="RefSeq" id="WP_088482949.1">
    <property type="nucleotide sequence ID" value="NZ_NISI01000002.1"/>
</dbReference>
<organism evidence="2 3">
    <name type="scientific">Roseateles puraquae</name>
    <dbReference type="NCBI Taxonomy" id="431059"/>
    <lineage>
        <taxon>Bacteria</taxon>
        <taxon>Pseudomonadati</taxon>
        <taxon>Pseudomonadota</taxon>
        <taxon>Betaproteobacteria</taxon>
        <taxon>Burkholderiales</taxon>
        <taxon>Sphaerotilaceae</taxon>
        <taxon>Roseateles</taxon>
    </lineage>
</organism>
<dbReference type="OrthoDB" id="8907664at2"/>
<comment type="caution">
    <text evidence="2">The sequence shown here is derived from an EMBL/GenBank/DDBJ whole genome shotgun (WGS) entry which is preliminary data.</text>
</comment>
<dbReference type="AlphaFoldDB" id="A0A254NA14"/>
<reference evidence="2 3" key="1">
    <citation type="journal article" date="2007" name="Int. J. Syst. Evol. Microbiol.">
        <title>Description of Pelomonas aquatica sp. nov. and Pelomonas puraquae sp. nov., isolated from industrial and haemodialysis water.</title>
        <authorList>
            <person name="Gomila M."/>
            <person name="Bowien B."/>
            <person name="Falsen E."/>
            <person name="Moore E.R."/>
            <person name="Lalucat J."/>
        </authorList>
    </citation>
    <scope>NUCLEOTIDE SEQUENCE [LARGE SCALE GENOMIC DNA]</scope>
    <source>
        <strain evidence="2 3">CCUG 52769</strain>
    </source>
</reference>
<dbReference type="Proteomes" id="UP000197446">
    <property type="component" value="Unassembled WGS sequence"/>
</dbReference>
<protein>
    <submittedName>
        <fullName evidence="2">Uncharacterized protein</fullName>
    </submittedName>
</protein>
<accession>A0A254NA14</accession>
<feature type="region of interest" description="Disordered" evidence="1">
    <location>
        <begin position="65"/>
        <end position="96"/>
    </location>
</feature>